<keyword evidence="5 8" id="KW-1015">Disulfide bond</keyword>
<dbReference type="InterPro" id="IPR050749">
    <property type="entry name" value="Glycosyl_Hydrolase_47"/>
</dbReference>
<dbReference type="GO" id="GO:0036503">
    <property type="term" value="P:ERAD pathway"/>
    <property type="evidence" value="ECO:0007669"/>
    <property type="project" value="UniProtKB-ARBA"/>
</dbReference>
<dbReference type="FunFam" id="1.50.10.10:FF:000037">
    <property type="entry name" value="alpha-1,2-Mannosidase"/>
    <property type="match status" value="1"/>
</dbReference>
<evidence type="ECO:0000313" key="10">
    <source>
        <dbReference type="EMBL" id="OQN98298.1"/>
    </source>
</evidence>
<dbReference type="EMBL" id="NAJO01000047">
    <property type="protein sequence ID" value="OQN98298.1"/>
    <property type="molecule type" value="Genomic_DNA"/>
</dbReference>
<comment type="cofactor">
    <cofactor evidence="1 7">
        <name>Ca(2+)</name>
        <dbReference type="ChEBI" id="CHEBI:29108"/>
    </cofactor>
</comment>
<dbReference type="InParanoid" id="A0A1V8SGL9"/>
<organism evidence="10 11">
    <name type="scientific">Cryoendolithus antarcticus</name>
    <dbReference type="NCBI Taxonomy" id="1507870"/>
    <lineage>
        <taxon>Eukaryota</taxon>
        <taxon>Fungi</taxon>
        <taxon>Dikarya</taxon>
        <taxon>Ascomycota</taxon>
        <taxon>Pezizomycotina</taxon>
        <taxon>Dothideomycetes</taxon>
        <taxon>Dothideomycetidae</taxon>
        <taxon>Cladosporiales</taxon>
        <taxon>Cladosporiaceae</taxon>
        <taxon>Cryoendolithus</taxon>
    </lineage>
</organism>
<protein>
    <recommendedName>
        <fullName evidence="9">alpha-1,2-Mannosidase</fullName>
        <ecNumber evidence="9">3.2.1.-</ecNumber>
    </recommendedName>
</protein>
<proteinExistence type="inferred from homology"/>
<dbReference type="OrthoDB" id="8118055at2759"/>
<feature type="active site" evidence="6">
    <location>
        <position position="328"/>
    </location>
</feature>
<comment type="similarity">
    <text evidence="3 9">Belongs to the glycosyl hydrolase 47 family.</text>
</comment>
<dbReference type="InterPro" id="IPR036026">
    <property type="entry name" value="Seven-hairpin_glycosidases"/>
</dbReference>
<evidence type="ECO:0000256" key="9">
    <source>
        <dbReference type="RuleBase" id="RU361193"/>
    </source>
</evidence>
<dbReference type="Gene3D" id="1.50.10.10">
    <property type="match status" value="1"/>
</dbReference>
<dbReference type="Pfam" id="PF01532">
    <property type="entry name" value="Glyco_hydro_47"/>
    <property type="match status" value="1"/>
</dbReference>
<evidence type="ECO:0000256" key="3">
    <source>
        <dbReference type="ARBA" id="ARBA00007658"/>
    </source>
</evidence>
<dbReference type="PRINTS" id="PR00747">
    <property type="entry name" value="GLYHDRLASE47"/>
</dbReference>
<evidence type="ECO:0000256" key="6">
    <source>
        <dbReference type="PIRSR" id="PIRSR601382-1"/>
    </source>
</evidence>
<accession>A0A1V8SGL9</accession>
<name>A0A1V8SGL9_9PEZI</name>
<feature type="binding site" evidence="7">
    <location>
        <position position="589"/>
    </location>
    <ligand>
        <name>Ca(2+)</name>
        <dbReference type="ChEBI" id="CHEBI:29108"/>
    </ligand>
</feature>
<evidence type="ECO:0000256" key="4">
    <source>
        <dbReference type="ARBA" id="ARBA00022801"/>
    </source>
</evidence>
<dbReference type="InterPro" id="IPR001382">
    <property type="entry name" value="Glyco_hydro_47"/>
</dbReference>
<feature type="active site" evidence="6">
    <location>
        <position position="496"/>
    </location>
</feature>
<comment type="caution">
    <text evidence="10">The sequence shown here is derived from an EMBL/GenBank/DDBJ whole genome shotgun (WGS) entry which is preliminary data.</text>
</comment>
<feature type="active site" description="Proton donor" evidence="6">
    <location>
        <position position="193"/>
    </location>
</feature>
<feature type="disulfide bond" evidence="8">
    <location>
        <begin position="401"/>
        <end position="430"/>
    </location>
</feature>
<dbReference type="GO" id="GO:0005783">
    <property type="term" value="C:endoplasmic reticulum"/>
    <property type="evidence" value="ECO:0007669"/>
    <property type="project" value="TreeGrafter"/>
</dbReference>
<dbReference type="STRING" id="1507870.A0A1V8SGL9"/>
<keyword evidence="7" id="KW-0479">Metal-binding</keyword>
<reference evidence="11" key="1">
    <citation type="submission" date="2017-03" db="EMBL/GenBank/DDBJ databases">
        <title>Genomes of endolithic fungi from Antarctica.</title>
        <authorList>
            <person name="Coleine C."/>
            <person name="Masonjones S."/>
            <person name="Stajich J.E."/>
        </authorList>
    </citation>
    <scope>NUCLEOTIDE SEQUENCE [LARGE SCALE GENOMIC DNA]</scope>
    <source>
        <strain evidence="11">CCFEE 5527</strain>
    </source>
</reference>
<evidence type="ECO:0000313" key="11">
    <source>
        <dbReference type="Proteomes" id="UP000192596"/>
    </source>
</evidence>
<dbReference type="GO" id="GO:0004571">
    <property type="term" value="F:mannosyl-oligosaccharide 1,2-alpha-mannosidase activity"/>
    <property type="evidence" value="ECO:0007669"/>
    <property type="project" value="InterPro"/>
</dbReference>
<dbReference type="GO" id="GO:0005509">
    <property type="term" value="F:calcium ion binding"/>
    <property type="evidence" value="ECO:0007669"/>
    <property type="project" value="InterPro"/>
</dbReference>
<dbReference type="EC" id="3.2.1.-" evidence="9"/>
<evidence type="ECO:0000256" key="8">
    <source>
        <dbReference type="PIRSR" id="PIRSR601382-3"/>
    </source>
</evidence>
<keyword evidence="4 9" id="KW-0378">Hydrolase</keyword>
<sequence length="607" mass="68594">MFSMRRYTIYLALAACLLFTLNYFRTEIKVASTAIPRIGSIVPTTSPKDNGKSSVEVVVPNGPFRWKDVPTRYPVTSFAAIPTAPPQKLPKVQFDFPIEDTQAAATRKVRQAAVRAVFDKCWNAYRKHAWMNDELGPLSGGQKNGFGGWGANLVDNLDNLWVMGFKDQFEDAVKVAMEIDLSTATVDTINVFETTIRHLGGFLACYDLSEDKRCLQKAVEFGEMLYKAFDTPNRMPITRWKPQLSMQAQQVADETVLVAEIGSLTMEFTRLSLLTGDPKYYDAVDRITKEFAKQQTKTKLKGMWPVVVDAQKPDFTQDSLFTLGAMSDSLYEYLPKMHALLGGIDPIYERMYNLSMASAASHNLFRPMTPKNDNILVAGKSRSHHIDDPPDLEPEGQHLVCFAGGMFALGGKLFSNPAHVFIGRQLTDGCIWAYRAMPLGIMPEVFTMLPCPKLDACDWDEKLWAEAVDRIDPRHEQRLPQGFTSITDSRYILRPEAIESIFILYRITGDRGLLDTAWEMFQSITNVTTTPLANAALTDVTWSREELNKGRGIQMDSMESFWMAETLKYFWLIFGEVDVLSLDEWVFNTEAHPFKRRLPAEQGKVIV</sequence>
<dbReference type="FunCoup" id="A0A1V8SGL9">
    <property type="interactions" value="170"/>
</dbReference>
<comment type="pathway">
    <text evidence="2">Protein modification; protein glycosylation.</text>
</comment>
<gene>
    <name evidence="10" type="ORF">B0A48_15577</name>
</gene>
<dbReference type="GO" id="GO:0005975">
    <property type="term" value="P:carbohydrate metabolic process"/>
    <property type="evidence" value="ECO:0007669"/>
    <property type="project" value="InterPro"/>
</dbReference>
<evidence type="ECO:0000256" key="1">
    <source>
        <dbReference type="ARBA" id="ARBA00001913"/>
    </source>
</evidence>
<evidence type="ECO:0000256" key="5">
    <source>
        <dbReference type="ARBA" id="ARBA00023157"/>
    </source>
</evidence>
<evidence type="ECO:0000256" key="2">
    <source>
        <dbReference type="ARBA" id="ARBA00004922"/>
    </source>
</evidence>
<keyword evidence="7" id="KW-0106">Calcium</keyword>
<feature type="active site" description="Proton donor" evidence="6">
    <location>
        <position position="444"/>
    </location>
</feature>
<dbReference type="Proteomes" id="UP000192596">
    <property type="component" value="Unassembled WGS sequence"/>
</dbReference>
<evidence type="ECO:0000256" key="7">
    <source>
        <dbReference type="PIRSR" id="PIRSR601382-2"/>
    </source>
</evidence>
<dbReference type="UniPathway" id="UPA00378"/>
<keyword evidence="11" id="KW-1185">Reference proteome</keyword>
<dbReference type="PANTHER" id="PTHR11742">
    <property type="entry name" value="MANNOSYL-OLIGOSACCHARIDE ALPHA-1,2-MANNOSIDASE-RELATED"/>
    <property type="match status" value="1"/>
</dbReference>
<dbReference type="AlphaFoldDB" id="A0A1V8SGL9"/>
<dbReference type="GO" id="GO:0016020">
    <property type="term" value="C:membrane"/>
    <property type="evidence" value="ECO:0007669"/>
    <property type="project" value="InterPro"/>
</dbReference>
<dbReference type="SUPFAM" id="SSF48225">
    <property type="entry name" value="Seven-hairpin glycosidases"/>
    <property type="match status" value="1"/>
</dbReference>
<dbReference type="InterPro" id="IPR012341">
    <property type="entry name" value="6hp_glycosidase-like_sf"/>
</dbReference>
<keyword evidence="9" id="KW-0326">Glycosidase</keyword>
<dbReference type="PANTHER" id="PTHR11742:SF89">
    <property type="entry name" value="ALPHA-1,2-MANNOSIDASE"/>
    <property type="match status" value="1"/>
</dbReference>